<dbReference type="AlphaFoldDB" id="X1NXQ9"/>
<name>X1NXQ9_9ZZZZ</name>
<protein>
    <recommendedName>
        <fullName evidence="1">D-isomer specific 2-hydroxyacid dehydrogenase catalytic domain-containing protein</fullName>
    </recommendedName>
</protein>
<dbReference type="SUPFAM" id="SSF52283">
    <property type="entry name" value="Formate/glycerate dehydrogenase catalytic domain-like"/>
    <property type="match status" value="1"/>
</dbReference>
<sequence>MAEKPKVLLTRLLPQDGIDLLEKHVELEINPEDKIMPKEKIIDKIKDKDGLICLLTDKIDTEIIDAGGKLK</sequence>
<evidence type="ECO:0000259" key="1">
    <source>
        <dbReference type="Pfam" id="PF00389"/>
    </source>
</evidence>
<gene>
    <name evidence="2" type="ORF">S06H3_60997</name>
</gene>
<feature type="non-terminal residue" evidence="2">
    <location>
        <position position="71"/>
    </location>
</feature>
<dbReference type="GO" id="GO:0051287">
    <property type="term" value="F:NAD binding"/>
    <property type="evidence" value="ECO:0007669"/>
    <property type="project" value="InterPro"/>
</dbReference>
<dbReference type="Pfam" id="PF00389">
    <property type="entry name" value="2-Hacid_dh"/>
    <property type="match status" value="1"/>
</dbReference>
<dbReference type="Gene3D" id="3.40.50.720">
    <property type="entry name" value="NAD(P)-binding Rossmann-like Domain"/>
    <property type="match status" value="1"/>
</dbReference>
<evidence type="ECO:0000313" key="2">
    <source>
        <dbReference type="EMBL" id="GAI48852.1"/>
    </source>
</evidence>
<dbReference type="EMBL" id="BARV01039894">
    <property type="protein sequence ID" value="GAI48852.1"/>
    <property type="molecule type" value="Genomic_DNA"/>
</dbReference>
<comment type="caution">
    <text evidence="2">The sequence shown here is derived from an EMBL/GenBank/DDBJ whole genome shotgun (WGS) entry which is preliminary data.</text>
</comment>
<feature type="domain" description="D-isomer specific 2-hydroxyacid dehydrogenase catalytic" evidence="1">
    <location>
        <begin position="7"/>
        <end position="71"/>
    </location>
</feature>
<reference evidence="2" key="1">
    <citation type="journal article" date="2014" name="Front. Microbiol.">
        <title>High frequency of phylogenetically diverse reductive dehalogenase-homologous genes in deep subseafloor sedimentary metagenomes.</title>
        <authorList>
            <person name="Kawai M."/>
            <person name="Futagami T."/>
            <person name="Toyoda A."/>
            <person name="Takaki Y."/>
            <person name="Nishi S."/>
            <person name="Hori S."/>
            <person name="Arai W."/>
            <person name="Tsubouchi T."/>
            <person name="Morono Y."/>
            <person name="Uchiyama I."/>
            <person name="Ito T."/>
            <person name="Fujiyama A."/>
            <person name="Inagaki F."/>
            <person name="Takami H."/>
        </authorList>
    </citation>
    <scope>NUCLEOTIDE SEQUENCE</scope>
    <source>
        <strain evidence="2">Expedition CK06-06</strain>
    </source>
</reference>
<dbReference type="InterPro" id="IPR006139">
    <property type="entry name" value="D-isomer_2_OHA_DH_cat_dom"/>
</dbReference>
<organism evidence="2">
    <name type="scientific">marine sediment metagenome</name>
    <dbReference type="NCBI Taxonomy" id="412755"/>
    <lineage>
        <taxon>unclassified sequences</taxon>
        <taxon>metagenomes</taxon>
        <taxon>ecological metagenomes</taxon>
    </lineage>
</organism>
<accession>X1NXQ9</accession>
<dbReference type="GO" id="GO:0016616">
    <property type="term" value="F:oxidoreductase activity, acting on the CH-OH group of donors, NAD or NADP as acceptor"/>
    <property type="evidence" value="ECO:0007669"/>
    <property type="project" value="InterPro"/>
</dbReference>
<proteinExistence type="predicted"/>